<evidence type="ECO:0000313" key="1">
    <source>
        <dbReference type="EMBL" id="MBP1936254.1"/>
    </source>
</evidence>
<comment type="caution">
    <text evidence="1">The sequence shown here is derived from an EMBL/GenBank/DDBJ whole genome shotgun (WGS) entry which is preliminary data.</text>
</comment>
<evidence type="ECO:0008006" key="3">
    <source>
        <dbReference type="Google" id="ProtNLM"/>
    </source>
</evidence>
<dbReference type="SUPFAM" id="SSF53448">
    <property type="entry name" value="Nucleotide-diphospho-sugar transferases"/>
    <property type="match status" value="1"/>
</dbReference>
<proteinExistence type="predicted"/>
<dbReference type="Gene3D" id="3.90.550.10">
    <property type="entry name" value="Spore Coat Polysaccharide Biosynthesis Protein SpsA, Chain A"/>
    <property type="match status" value="1"/>
</dbReference>
<sequence>MIICTVTAANHLAYAQVLVKSVKAHVKDCRFVFCLVENGLHPDAASFECMDDVVLAKNLEIPDFEELVTKRDIYGMTTILKPYLLLHLFDRYADETKFIYLDADIRVYSSFDELDKLLNRYSIILTPHRLEPQNYLNSIEEELVNLKDGVFQVGFLGLSKTAESRRFLKWWAARCHDYAIIDYKKGLFLDQKWLNHVPSFFKEVYILRDPSYHMASWNLSQRRLTRKGKDQYYVNGRPLVFFHFSGTGRWLDKSIRLHTSDDNVQKLVDQYQDDLLSTGHNNFKNIPWDYEMIMRYEERNKRPAIEMNSTHEENRVPILESESPNLSDNMSSPILLKEEIQTNQAFIKIIKIWNNIITFLKLVIFRRK</sequence>
<organism evidence="1 2">
    <name type="scientific">Paenibacillus sediminis</name>
    <dbReference type="NCBI Taxonomy" id="664909"/>
    <lineage>
        <taxon>Bacteria</taxon>
        <taxon>Bacillati</taxon>
        <taxon>Bacillota</taxon>
        <taxon>Bacilli</taxon>
        <taxon>Bacillales</taxon>
        <taxon>Paenibacillaceae</taxon>
        <taxon>Paenibacillus</taxon>
    </lineage>
</organism>
<protein>
    <recommendedName>
        <fullName evidence="3">Glycosyl transferase</fullName>
    </recommendedName>
</protein>
<reference evidence="1 2" key="1">
    <citation type="submission" date="2021-03" db="EMBL/GenBank/DDBJ databases">
        <title>Genomic Encyclopedia of Type Strains, Phase IV (KMG-IV): sequencing the most valuable type-strain genomes for metagenomic binning, comparative biology and taxonomic classification.</title>
        <authorList>
            <person name="Goeker M."/>
        </authorList>
    </citation>
    <scope>NUCLEOTIDE SEQUENCE [LARGE SCALE GENOMIC DNA]</scope>
    <source>
        <strain evidence="1 2">DSM 23491</strain>
    </source>
</reference>
<gene>
    <name evidence="1" type="ORF">J2Z20_001115</name>
</gene>
<keyword evidence="2" id="KW-1185">Reference proteome</keyword>
<evidence type="ECO:0000313" key="2">
    <source>
        <dbReference type="Proteomes" id="UP001519273"/>
    </source>
</evidence>
<dbReference type="EMBL" id="JAGGKP010000001">
    <property type="protein sequence ID" value="MBP1936254.1"/>
    <property type="molecule type" value="Genomic_DNA"/>
</dbReference>
<dbReference type="Proteomes" id="UP001519273">
    <property type="component" value="Unassembled WGS sequence"/>
</dbReference>
<dbReference type="RefSeq" id="WP_209846252.1">
    <property type="nucleotide sequence ID" value="NZ_CBCRVE010000002.1"/>
</dbReference>
<accession>A0ABS4H153</accession>
<dbReference type="InterPro" id="IPR029044">
    <property type="entry name" value="Nucleotide-diphossugar_trans"/>
</dbReference>
<name>A0ABS4H153_9BACL</name>